<name>A0A9D1HCA2_9FIRM</name>
<accession>A0A9D1HCA2</accession>
<protein>
    <submittedName>
        <fullName evidence="2">tRNA (Adenosine(37)-N6)-threonylcarbamoyltransferase complex dimerization subunit type 1 TsaB</fullName>
    </submittedName>
</protein>
<evidence type="ECO:0000259" key="1">
    <source>
        <dbReference type="Pfam" id="PF00814"/>
    </source>
</evidence>
<dbReference type="GO" id="GO:0005829">
    <property type="term" value="C:cytosol"/>
    <property type="evidence" value="ECO:0007669"/>
    <property type="project" value="TreeGrafter"/>
</dbReference>
<evidence type="ECO:0000313" key="3">
    <source>
        <dbReference type="Proteomes" id="UP000824159"/>
    </source>
</evidence>
<sequence length="241" mass="26279">MYILAVETTGAFASVALAEDGKIIGHLQGHDRFSHLQNLMVQVNSVVKENKLSLGDIDGIAVSRGPGSFTGIRIGVSSARALSQILGIPCAAVPTLEALALRAVEREGGYEEDTLVCPILDARRSQIYGGGYIIRDGVPQEEIKGAPYSIEEFMAKTERYDRILLFGDGCDSYEEKIAQLRPSGAEIAPESIRYQDAVSVARIGEKIFSSGNSVGFLDLKPDYMRLAEAERKLLEKQKKEK</sequence>
<reference evidence="2" key="1">
    <citation type="submission" date="2020-10" db="EMBL/GenBank/DDBJ databases">
        <authorList>
            <person name="Gilroy R."/>
        </authorList>
    </citation>
    <scope>NUCLEOTIDE SEQUENCE</scope>
    <source>
        <strain evidence="2">CHK176-22527</strain>
    </source>
</reference>
<comment type="caution">
    <text evidence="2">The sequence shown here is derived from an EMBL/GenBank/DDBJ whole genome shotgun (WGS) entry which is preliminary data.</text>
</comment>
<dbReference type="InterPro" id="IPR022496">
    <property type="entry name" value="T6A_TsaB"/>
</dbReference>
<dbReference type="InterPro" id="IPR043129">
    <property type="entry name" value="ATPase_NBD"/>
</dbReference>
<feature type="domain" description="Gcp-like" evidence="1">
    <location>
        <begin position="34"/>
        <end position="132"/>
    </location>
</feature>
<dbReference type="PANTHER" id="PTHR11735:SF11">
    <property type="entry name" value="TRNA THREONYLCARBAMOYLADENOSINE BIOSYNTHESIS PROTEIN TSAB"/>
    <property type="match status" value="1"/>
</dbReference>
<reference evidence="2" key="2">
    <citation type="journal article" date="2021" name="PeerJ">
        <title>Extensive microbial diversity within the chicken gut microbiome revealed by metagenomics and culture.</title>
        <authorList>
            <person name="Gilroy R."/>
            <person name="Ravi A."/>
            <person name="Getino M."/>
            <person name="Pursley I."/>
            <person name="Horton D.L."/>
            <person name="Alikhan N.F."/>
            <person name="Baker D."/>
            <person name="Gharbi K."/>
            <person name="Hall N."/>
            <person name="Watson M."/>
            <person name="Adriaenssens E.M."/>
            <person name="Foster-Nyarko E."/>
            <person name="Jarju S."/>
            <person name="Secka A."/>
            <person name="Antonio M."/>
            <person name="Oren A."/>
            <person name="Chaudhuri R.R."/>
            <person name="La Ragione R."/>
            <person name="Hildebrand F."/>
            <person name="Pallen M.J."/>
        </authorList>
    </citation>
    <scope>NUCLEOTIDE SEQUENCE</scope>
    <source>
        <strain evidence="2">CHK176-22527</strain>
    </source>
</reference>
<dbReference type="EMBL" id="DVLX01000009">
    <property type="protein sequence ID" value="HIT98745.1"/>
    <property type="molecule type" value="Genomic_DNA"/>
</dbReference>
<dbReference type="Pfam" id="PF00814">
    <property type="entry name" value="TsaD"/>
    <property type="match status" value="1"/>
</dbReference>
<dbReference type="NCBIfam" id="TIGR03725">
    <property type="entry name" value="T6A_YeaZ"/>
    <property type="match status" value="1"/>
</dbReference>
<dbReference type="PANTHER" id="PTHR11735">
    <property type="entry name" value="TRNA N6-ADENOSINE THREONYLCARBAMOYLTRANSFERASE"/>
    <property type="match status" value="1"/>
</dbReference>
<evidence type="ECO:0000313" key="2">
    <source>
        <dbReference type="EMBL" id="HIT98745.1"/>
    </source>
</evidence>
<dbReference type="SUPFAM" id="SSF53067">
    <property type="entry name" value="Actin-like ATPase domain"/>
    <property type="match status" value="2"/>
</dbReference>
<dbReference type="AlphaFoldDB" id="A0A9D1HCA2"/>
<dbReference type="GO" id="GO:0002949">
    <property type="term" value="P:tRNA threonylcarbamoyladenosine modification"/>
    <property type="evidence" value="ECO:0007669"/>
    <property type="project" value="InterPro"/>
</dbReference>
<dbReference type="Gene3D" id="3.30.420.40">
    <property type="match status" value="2"/>
</dbReference>
<gene>
    <name evidence="2" type="primary">tsaB</name>
    <name evidence="2" type="ORF">IAD12_00635</name>
</gene>
<dbReference type="Proteomes" id="UP000824159">
    <property type="component" value="Unassembled WGS sequence"/>
</dbReference>
<dbReference type="CDD" id="cd24032">
    <property type="entry name" value="ASKHA_NBD_TsaB"/>
    <property type="match status" value="1"/>
</dbReference>
<proteinExistence type="predicted"/>
<organism evidence="2 3">
    <name type="scientific">Candidatus Allocopromorpha excrementavium</name>
    <dbReference type="NCBI Taxonomy" id="2840741"/>
    <lineage>
        <taxon>Bacteria</taxon>
        <taxon>Bacillati</taxon>
        <taxon>Bacillota</taxon>
        <taxon>Clostridia</taxon>
        <taxon>Eubacteriales</taxon>
        <taxon>Eubacteriaceae</taxon>
        <taxon>Eubacteriaceae incertae sedis</taxon>
        <taxon>Candidatus Allocopromorpha</taxon>
    </lineage>
</organism>
<dbReference type="InterPro" id="IPR000905">
    <property type="entry name" value="Gcp-like_dom"/>
</dbReference>